<dbReference type="InterPro" id="IPR045851">
    <property type="entry name" value="AMP-bd_C_sf"/>
</dbReference>
<dbReference type="InterPro" id="IPR042099">
    <property type="entry name" value="ANL_N_sf"/>
</dbReference>
<dbReference type="Gene3D" id="3.30.530.20">
    <property type="match status" value="1"/>
</dbReference>
<dbReference type="Pfam" id="PF13193">
    <property type="entry name" value="AMP-binding_C"/>
    <property type="match status" value="1"/>
</dbReference>
<dbReference type="SUPFAM" id="SSF55961">
    <property type="entry name" value="Bet v1-like"/>
    <property type="match status" value="1"/>
</dbReference>
<dbReference type="FunFam" id="3.30.300.30:FF:000008">
    <property type="entry name" value="2,3-dihydroxybenzoate-AMP ligase"/>
    <property type="match status" value="1"/>
</dbReference>
<evidence type="ECO:0000256" key="2">
    <source>
        <dbReference type="ARBA" id="ARBA00022598"/>
    </source>
</evidence>
<evidence type="ECO:0000313" key="5">
    <source>
        <dbReference type="EMBL" id="SHH10088.1"/>
    </source>
</evidence>
<name>A0A1M5Q7X1_STRHI</name>
<dbReference type="InterPro" id="IPR019587">
    <property type="entry name" value="Polyketide_cyclase/dehydratase"/>
</dbReference>
<dbReference type="Pfam" id="PF10604">
    <property type="entry name" value="Polyketide_cyc2"/>
    <property type="match status" value="1"/>
</dbReference>
<feature type="domain" description="AMP-binding enzyme C-terminal" evidence="4">
    <location>
        <begin position="591"/>
        <end position="666"/>
    </location>
</feature>
<dbReference type="InterPro" id="IPR023393">
    <property type="entry name" value="START-like_dom_sf"/>
</dbReference>
<comment type="similarity">
    <text evidence="1">Belongs to the ATP-dependent AMP-binding enzyme family.</text>
</comment>
<protein>
    <submittedName>
        <fullName evidence="5">Fatty-acyl-CoA synthase</fullName>
    </submittedName>
</protein>
<dbReference type="InterPro" id="IPR020845">
    <property type="entry name" value="AMP-binding_CS"/>
</dbReference>
<gene>
    <name evidence="5" type="ORF">SAMN05444320_12227</name>
</gene>
<dbReference type="Gene3D" id="3.30.300.30">
    <property type="match status" value="1"/>
</dbReference>
<feature type="domain" description="AMP-dependent synthetase/ligase" evidence="3">
    <location>
        <begin position="194"/>
        <end position="543"/>
    </location>
</feature>
<dbReference type="PROSITE" id="PS00455">
    <property type="entry name" value="AMP_BINDING"/>
    <property type="match status" value="1"/>
</dbReference>
<sequence length="675" mass="71723">MRVAARRIIAAPVERVWEVLSDPTAYPRLVPGLATVAAAGERRYAYQLRWGGVSHEGAVEVTDATAGTELVLTGVDGPLVRARWSLRAVGEGRTEVHLDLTCQPRGRGWADAATGVVLRRQARRALDSLAARWREPSTSSASALRDQASTQALALVTLARCRVVAPMRPDRLLGVARGFLRWGLTPPGGYAIGAARHPDRPAVVDEQGAVTFAELDDRTTRLANGLLGSGVKAGDRVAVLCRNHRGFVETVVACAKIGAHVVLVNTGLSATQTAAVLRDQGASVVVADAEFRPMLARAPRGVRRIIALAEGSTRSLTLEGLVAESPAAALPRPPRSRMIVLTSGTTGTPKGARRPEPPSLAPAAAVLSRIPLRAGEPMLVSAPLFHTWGLAAFQLALVLGSTLVLHRRFDPVAALRAIHEHRCTSWFVVPVMLQRLLETPEADRGAWSTASLSVVASSGSALPGPLAVRFQREYGRVLYNLYGSTEVSWASIATPDELMAAPGTAGRPPRGTRLAVLDPDGAPVPPGRPGRIFVANEMLFDGYTNGAGKEVRAGMMATGDVGQLDEAGLLFVVGRDDEMVVSGGENVYPREVEDLLAGLAGVREAAVVGVPDEEYGQRLAAYVVPAEGVDLTADAVREHVRANLARFSVPRDVVFLDALPRNSTGKVLKRELPRP</sequence>
<dbReference type="InterPro" id="IPR000873">
    <property type="entry name" value="AMP-dep_synth/lig_dom"/>
</dbReference>
<dbReference type="AlphaFoldDB" id="A0A1M5Q7X1"/>
<organism evidence="5 6">
    <name type="scientific">Streptoalloteichus hindustanus</name>
    <dbReference type="NCBI Taxonomy" id="2017"/>
    <lineage>
        <taxon>Bacteria</taxon>
        <taxon>Bacillati</taxon>
        <taxon>Actinomycetota</taxon>
        <taxon>Actinomycetes</taxon>
        <taxon>Pseudonocardiales</taxon>
        <taxon>Pseudonocardiaceae</taxon>
        <taxon>Streptoalloteichus</taxon>
    </lineage>
</organism>
<dbReference type="EMBL" id="FQVN01000022">
    <property type="protein sequence ID" value="SHH10088.1"/>
    <property type="molecule type" value="Genomic_DNA"/>
</dbReference>
<dbReference type="STRING" id="2017.SAMN05444320_12227"/>
<evidence type="ECO:0000259" key="4">
    <source>
        <dbReference type="Pfam" id="PF13193"/>
    </source>
</evidence>
<dbReference type="PANTHER" id="PTHR43767">
    <property type="entry name" value="LONG-CHAIN-FATTY-ACID--COA LIGASE"/>
    <property type="match status" value="1"/>
</dbReference>
<dbReference type="CDD" id="cd07812">
    <property type="entry name" value="SRPBCC"/>
    <property type="match status" value="1"/>
</dbReference>
<keyword evidence="2" id="KW-0436">Ligase</keyword>
<evidence type="ECO:0000313" key="6">
    <source>
        <dbReference type="Proteomes" id="UP000184501"/>
    </source>
</evidence>
<dbReference type="Proteomes" id="UP000184501">
    <property type="component" value="Unassembled WGS sequence"/>
</dbReference>
<dbReference type="Pfam" id="PF00501">
    <property type="entry name" value="AMP-binding"/>
    <property type="match status" value="1"/>
</dbReference>
<dbReference type="RefSeq" id="WP_073490106.1">
    <property type="nucleotide sequence ID" value="NZ_FQVN01000022.1"/>
</dbReference>
<dbReference type="GO" id="GO:0016878">
    <property type="term" value="F:acid-thiol ligase activity"/>
    <property type="evidence" value="ECO:0007669"/>
    <property type="project" value="UniProtKB-ARBA"/>
</dbReference>
<keyword evidence="6" id="KW-1185">Reference proteome</keyword>
<reference evidence="5 6" key="1">
    <citation type="submission" date="2016-11" db="EMBL/GenBank/DDBJ databases">
        <authorList>
            <person name="Jaros S."/>
            <person name="Januszkiewicz K."/>
            <person name="Wedrychowicz H."/>
        </authorList>
    </citation>
    <scope>NUCLEOTIDE SEQUENCE [LARGE SCALE GENOMIC DNA]</scope>
    <source>
        <strain evidence="5 6">DSM 44523</strain>
    </source>
</reference>
<dbReference type="Gene3D" id="3.40.50.12780">
    <property type="entry name" value="N-terminal domain of ligase-like"/>
    <property type="match status" value="1"/>
</dbReference>
<dbReference type="InterPro" id="IPR025110">
    <property type="entry name" value="AMP-bd_C"/>
</dbReference>
<dbReference type="InterPro" id="IPR050237">
    <property type="entry name" value="ATP-dep_AMP-bd_enzyme"/>
</dbReference>
<evidence type="ECO:0000256" key="1">
    <source>
        <dbReference type="ARBA" id="ARBA00006432"/>
    </source>
</evidence>
<proteinExistence type="inferred from homology"/>
<evidence type="ECO:0000259" key="3">
    <source>
        <dbReference type="Pfam" id="PF00501"/>
    </source>
</evidence>
<dbReference type="PANTHER" id="PTHR43767:SF1">
    <property type="entry name" value="NONRIBOSOMAL PEPTIDE SYNTHASE PES1 (EUROFUNG)-RELATED"/>
    <property type="match status" value="1"/>
</dbReference>
<dbReference type="SUPFAM" id="SSF56801">
    <property type="entry name" value="Acetyl-CoA synthetase-like"/>
    <property type="match status" value="1"/>
</dbReference>
<accession>A0A1M5Q7X1</accession>